<dbReference type="RefSeq" id="WP_164029188.1">
    <property type="nucleotide sequence ID" value="NZ_JAABOQ010000001.1"/>
</dbReference>
<gene>
    <name evidence="2" type="ORF">GWK10_01820</name>
</gene>
<organism evidence="2 3">
    <name type="scientific">Spongiivirga citrea</name>
    <dbReference type="NCBI Taxonomy" id="1481457"/>
    <lineage>
        <taxon>Bacteria</taxon>
        <taxon>Pseudomonadati</taxon>
        <taxon>Bacteroidota</taxon>
        <taxon>Flavobacteriia</taxon>
        <taxon>Flavobacteriales</taxon>
        <taxon>Flavobacteriaceae</taxon>
        <taxon>Spongiivirga</taxon>
    </lineage>
</organism>
<keyword evidence="1" id="KW-1133">Transmembrane helix</keyword>
<sequence>MKLSYSCDSCKKENSYKTNASDRVDLQMRLGKDEIKEHCNNCGHFNAKHLNRLIAVPNKMFMFIGGLIGLIIALYILFRFGILGALAFSLPIMVIAQHKKSVSSFNKTMIRRK</sequence>
<evidence type="ECO:0000313" key="2">
    <source>
        <dbReference type="EMBL" id="NER15925.1"/>
    </source>
</evidence>
<comment type="caution">
    <text evidence="2">The sequence shown here is derived from an EMBL/GenBank/DDBJ whole genome shotgun (WGS) entry which is preliminary data.</text>
</comment>
<keyword evidence="1" id="KW-0472">Membrane</keyword>
<feature type="transmembrane region" description="Helical" evidence="1">
    <location>
        <begin position="60"/>
        <end position="90"/>
    </location>
</feature>
<proteinExistence type="predicted"/>
<name>A0A6M0CDP1_9FLAO</name>
<dbReference type="AlphaFoldDB" id="A0A6M0CDP1"/>
<keyword evidence="1" id="KW-0812">Transmembrane</keyword>
<protein>
    <submittedName>
        <fullName evidence="2">Uncharacterized protein</fullName>
    </submittedName>
</protein>
<keyword evidence="3" id="KW-1185">Reference proteome</keyword>
<accession>A0A6M0CDP1</accession>
<dbReference type="Proteomes" id="UP000474296">
    <property type="component" value="Unassembled WGS sequence"/>
</dbReference>
<evidence type="ECO:0000256" key="1">
    <source>
        <dbReference type="SAM" id="Phobius"/>
    </source>
</evidence>
<dbReference type="EMBL" id="JAABOQ010000001">
    <property type="protein sequence ID" value="NER15925.1"/>
    <property type="molecule type" value="Genomic_DNA"/>
</dbReference>
<reference evidence="2 3" key="1">
    <citation type="submission" date="2020-01" db="EMBL/GenBank/DDBJ databases">
        <title>Spongiivirga citrea KCTC 32990T.</title>
        <authorList>
            <person name="Wang G."/>
        </authorList>
    </citation>
    <scope>NUCLEOTIDE SEQUENCE [LARGE SCALE GENOMIC DNA]</scope>
    <source>
        <strain evidence="2 3">KCTC 32990</strain>
    </source>
</reference>
<evidence type="ECO:0000313" key="3">
    <source>
        <dbReference type="Proteomes" id="UP000474296"/>
    </source>
</evidence>